<protein>
    <submittedName>
        <fullName evidence="2">Acyl-CoA dehydrogenase</fullName>
    </submittedName>
</protein>
<evidence type="ECO:0000256" key="1">
    <source>
        <dbReference type="SAM" id="MobiDB-lite"/>
    </source>
</evidence>
<comment type="caution">
    <text evidence="2">The sequence shown here is derived from an EMBL/GenBank/DDBJ whole genome shotgun (WGS) entry which is preliminary data.</text>
</comment>
<gene>
    <name evidence="2" type="ORF">KLO01_11160</name>
</gene>
<evidence type="ECO:0000313" key="2">
    <source>
        <dbReference type="EMBL" id="GEQ13069.1"/>
    </source>
</evidence>
<dbReference type="Gene3D" id="2.40.110.10">
    <property type="entry name" value="Butyryl-CoA Dehydrogenase, subunit A, domain 2"/>
    <property type="match status" value="1"/>
</dbReference>
<dbReference type="SUPFAM" id="SSF47203">
    <property type="entry name" value="Acyl-CoA dehydrogenase C-terminal domain-like"/>
    <property type="match status" value="1"/>
</dbReference>
<dbReference type="InterPro" id="IPR009100">
    <property type="entry name" value="AcylCoA_DH/oxidase_NM_dom_sf"/>
</dbReference>
<dbReference type="EMBL" id="BKBA01000003">
    <property type="protein sequence ID" value="GEQ13069.1"/>
    <property type="molecule type" value="Genomic_DNA"/>
</dbReference>
<name>A0A512SYM3_9MICO</name>
<reference evidence="2 3" key="1">
    <citation type="submission" date="2019-07" db="EMBL/GenBank/DDBJ databases">
        <title>Whole genome shotgun sequence of Knoellia locipacati NBRC 109775.</title>
        <authorList>
            <person name="Hosoyama A."/>
            <person name="Uohara A."/>
            <person name="Ohji S."/>
            <person name="Ichikawa N."/>
        </authorList>
    </citation>
    <scope>NUCLEOTIDE SEQUENCE [LARGE SCALE GENOMIC DNA]</scope>
    <source>
        <strain evidence="2 3">NBRC 109775</strain>
    </source>
</reference>
<sequence length="367" mass="38787">MAEGGVVAEFPNEPRQSAPVEPQEPSGFLGWSDPTLVALARSVGTDLDAALEVARSLSPVAGALGGATWSWVRTLASLGAGDLTVARVVEPHLDALAILDQAAQHDRATDDSWPSPVPTRGSTWGVYAAHAPGQHLQAVACGGEWALTGSKPWCSLADRVSHAVITAHVDEHRRQAFAVDLGHAGVRVSEDPWVARGLAHVRSTSITLTDVPATPVGPPQWYLERPGFAWGGIGVAAVWFGAACALAQSVLDSAHRRDPDQLALTHLGRLDTALHTTLLSLRDAAERIDAGEARGSVGELLAARVRATSAATAELVLAETGRALGPGPLTSDEEHARRVADLTVYVRQHHGERDLARIGAQRVREQR</sequence>
<dbReference type="AlphaFoldDB" id="A0A512SYM3"/>
<dbReference type="InterPro" id="IPR036250">
    <property type="entry name" value="AcylCo_DH-like_C"/>
</dbReference>
<dbReference type="SUPFAM" id="SSF56645">
    <property type="entry name" value="Acyl-CoA dehydrogenase NM domain-like"/>
    <property type="match status" value="1"/>
</dbReference>
<accession>A0A512SYM3</accession>
<proteinExistence type="predicted"/>
<keyword evidence="3" id="KW-1185">Reference proteome</keyword>
<dbReference type="Proteomes" id="UP000321793">
    <property type="component" value="Unassembled WGS sequence"/>
</dbReference>
<feature type="region of interest" description="Disordered" evidence="1">
    <location>
        <begin position="1"/>
        <end position="25"/>
    </location>
</feature>
<organism evidence="2 3">
    <name type="scientific">Knoellia locipacati</name>
    <dbReference type="NCBI Taxonomy" id="882824"/>
    <lineage>
        <taxon>Bacteria</taxon>
        <taxon>Bacillati</taxon>
        <taxon>Actinomycetota</taxon>
        <taxon>Actinomycetes</taxon>
        <taxon>Micrococcales</taxon>
        <taxon>Intrasporangiaceae</taxon>
        <taxon>Knoellia</taxon>
    </lineage>
</organism>
<dbReference type="GO" id="GO:0016627">
    <property type="term" value="F:oxidoreductase activity, acting on the CH-CH group of donors"/>
    <property type="evidence" value="ECO:0007669"/>
    <property type="project" value="InterPro"/>
</dbReference>
<evidence type="ECO:0000313" key="3">
    <source>
        <dbReference type="Proteomes" id="UP000321793"/>
    </source>
</evidence>
<dbReference type="InterPro" id="IPR046373">
    <property type="entry name" value="Acyl-CoA_Oxase/DH_mid-dom_sf"/>
</dbReference>